<dbReference type="SUPFAM" id="SSF52374">
    <property type="entry name" value="Nucleotidylyl transferase"/>
    <property type="match status" value="1"/>
</dbReference>
<name>A0A8J2SCQ6_9STRA</name>
<sequence length="398" mass="43469">MSHSHRYVCIRSFFARRALALAAATEPFCRDAAREQAVERAAGFVPDAYVSNNISLTKKRARRSCEQAKQQECTCKNRRRHVIAAHNDLRSMHRLLRHTTRRIAQQQRRTITVLRTSDDVRTWRSKASGTVGLVPTMGALHEGHAALAQRAAAENDCSIASVFVNPTQFAPTDDLDQYPRALERDLETLEEAGVDACFAPRTPDELYAEGVDGGFRVIPPADVETRAEASARPGHFAGVCTVVAKLWNLARPDRSYFGQKDALQCAVLRRLHADLCFPGEMIVCDTQRADDGLALSSRNAYLSEAERRAAPVVYAALARAEAAWRGGEAAASRIAAAAREALAAEPLVSSVDYVSVADYASMEELDEVPAPGHRDVAAVISVAARVGGVRLIDNLPLR</sequence>
<evidence type="ECO:0000256" key="7">
    <source>
        <dbReference type="ARBA" id="ARBA00022741"/>
    </source>
</evidence>
<keyword evidence="5" id="KW-0436">Ligase</keyword>
<comment type="similarity">
    <text evidence="2">Belongs to the pantothenate synthetase family.</text>
</comment>
<dbReference type="AlphaFoldDB" id="A0A8J2SCQ6"/>
<evidence type="ECO:0000256" key="2">
    <source>
        <dbReference type="ARBA" id="ARBA00009256"/>
    </source>
</evidence>
<dbReference type="HAMAP" id="MF_00158">
    <property type="entry name" value="PanC"/>
    <property type="match status" value="1"/>
</dbReference>
<evidence type="ECO:0000256" key="4">
    <source>
        <dbReference type="ARBA" id="ARBA00015647"/>
    </source>
</evidence>
<dbReference type="Gene3D" id="3.30.1300.10">
    <property type="entry name" value="Pantoate-beta-alanine ligase, C-terminal domain"/>
    <property type="match status" value="1"/>
</dbReference>
<dbReference type="UniPathway" id="UPA00028">
    <property type="reaction ID" value="UER00005"/>
</dbReference>
<dbReference type="EC" id="6.3.2.1" evidence="3"/>
<dbReference type="GO" id="GO:0005524">
    <property type="term" value="F:ATP binding"/>
    <property type="evidence" value="ECO:0007669"/>
    <property type="project" value="UniProtKB-KW"/>
</dbReference>
<accession>A0A8J2SCQ6</accession>
<reference evidence="12" key="1">
    <citation type="submission" date="2021-11" db="EMBL/GenBank/DDBJ databases">
        <authorList>
            <consortium name="Genoscope - CEA"/>
            <person name="William W."/>
        </authorList>
    </citation>
    <scope>NUCLEOTIDE SEQUENCE</scope>
</reference>
<dbReference type="InterPro" id="IPR003721">
    <property type="entry name" value="Pantoate_ligase"/>
</dbReference>
<evidence type="ECO:0000256" key="11">
    <source>
        <dbReference type="ARBA" id="ARBA00048258"/>
    </source>
</evidence>
<keyword evidence="6" id="KW-0566">Pantothenate biosynthesis</keyword>
<proteinExistence type="inferred from homology"/>
<dbReference type="InterPro" id="IPR014729">
    <property type="entry name" value="Rossmann-like_a/b/a_fold"/>
</dbReference>
<evidence type="ECO:0000313" key="12">
    <source>
        <dbReference type="EMBL" id="CAH0367233.1"/>
    </source>
</evidence>
<dbReference type="PANTHER" id="PTHR21299">
    <property type="entry name" value="CYTIDYLATE KINASE/PANTOATE-BETA-ALANINE LIGASE"/>
    <property type="match status" value="1"/>
</dbReference>
<comment type="caution">
    <text evidence="12">The sequence shown here is derived from an EMBL/GenBank/DDBJ whole genome shotgun (WGS) entry which is preliminary data.</text>
</comment>
<dbReference type="Pfam" id="PF02569">
    <property type="entry name" value="Pantoate_ligase"/>
    <property type="match status" value="1"/>
</dbReference>
<comment type="catalytic activity">
    <reaction evidence="11">
        <text>(R)-pantoate + beta-alanine + ATP = (R)-pantothenate + AMP + diphosphate + H(+)</text>
        <dbReference type="Rhea" id="RHEA:10912"/>
        <dbReference type="ChEBI" id="CHEBI:15378"/>
        <dbReference type="ChEBI" id="CHEBI:15980"/>
        <dbReference type="ChEBI" id="CHEBI:29032"/>
        <dbReference type="ChEBI" id="CHEBI:30616"/>
        <dbReference type="ChEBI" id="CHEBI:33019"/>
        <dbReference type="ChEBI" id="CHEBI:57966"/>
        <dbReference type="ChEBI" id="CHEBI:456215"/>
        <dbReference type="EC" id="6.3.2.1"/>
    </reaction>
</comment>
<evidence type="ECO:0000256" key="8">
    <source>
        <dbReference type="ARBA" id="ARBA00022840"/>
    </source>
</evidence>
<evidence type="ECO:0000256" key="10">
    <source>
        <dbReference type="ARBA" id="ARBA00032806"/>
    </source>
</evidence>
<dbReference type="PANTHER" id="PTHR21299:SF1">
    <property type="entry name" value="PANTOATE--BETA-ALANINE LIGASE"/>
    <property type="match status" value="1"/>
</dbReference>
<evidence type="ECO:0000256" key="3">
    <source>
        <dbReference type="ARBA" id="ARBA00012219"/>
    </source>
</evidence>
<dbReference type="GO" id="GO:0004592">
    <property type="term" value="F:pantoate-beta-alanine ligase activity"/>
    <property type="evidence" value="ECO:0007669"/>
    <property type="project" value="UniProtKB-EC"/>
</dbReference>
<dbReference type="GO" id="GO:0015940">
    <property type="term" value="P:pantothenate biosynthetic process"/>
    <property type="evidence" value="ECO:0007669"/>
    <property type="project" value="UniProtKB-UniPathway"/>
</dbReference>
<comment type="pathway">
    <text evidence="1">Cofactor biosynthesis; (R)-pantothenate biosynthesis; (R)-pantothenate from (R)-pantoate and beta-alanine: step 1/1.</text>
</comment>
<evidence type="ECO:0000313" key="13">
    <source>
        <dbReference type="Proteomes" id="UP000789595"/>
    </source>
</evidence>
<keyword evidence="7" id="KW-0547">Nucleotide-binding</keyword>
<gene>
    <name evidence="12" type="ORF">PECAL_2P02470</name>
</gene>
<dbReference type="InterPro" id="IPR042176">
    <property type="entry name" value="Pantoate_ligase_C"/>
</dbReference>
<evidence type="ECO:0000256" key="6">
    <source>
        <dbReference type="ARBA" id="ARBA00022655"/>
    </source>
</evidence>
<evidence type="ECO:0000256" key="1">
    <source>
        <dbReference type="ARBA" id="ARBA00004990"/>
    </source>
</evidence>
<dbReference type="NCBIfam" id="TIGR00018">
    <property type="entry name" value="panC"/>
    <property type="match status" value="1"/>
</dbReference>
<keyword evidence="13" id="KW-1185">Reference proteome</keyword>
<dbReference type="OrthoDB" id="2020436at2759"/>
<protein>
    <recommendedName>
        <fullName evidence="4">Pantoate--beta-alanine ligase</fullName>
        <ecNumber evidence="3">6.3.2.1</ecNumber>
    </recommendedName>
    <alternativeName>
        <fullName evidence="10">Pantoate-activating enzyme</fullName>
    </alternativeName>
    <alternativeName>
        <fullName evidence="9">Pantothenate synthetase</fullName>
    </alternativeName>
</protein>
<evidence type="ECO:0000256" key="5">
    <source>
        <dbReference type="ARBA" id="ARBA00022598"/>
    </source>
</evidence>
<evidence type="ECO:0000256" key="9">
    <source>
        <dbReference type="ARBA" id="ARBA00029902"/>
    </source>
</evidence>
<dbReference type="Gene3D" id="3.40.50.620">
    <property type="entry name" value="HUPs"/>
    <property type="match status" value="1"/>
</dbReference>
<keyword evidence="8" id="KW-0067">ATP-binding</keyword>
<dbReference type="Proteomes" id="UP000789595">
    <property type="component" value="Unassembled WGS sequence"/>
</dbReference>
<organism evidence="12 13">
    <name type="scientific">Pelagomonas calceolata</name>
    <dbReference type="NCBI Taxonomy" id="35677"/>
    <lineage>
        <taxon>Eukaryota</taxon>
        <taxon>Sar</taxon>
        <taxon>Stramenopiles</taxon>
        <taxon>Ochrophyta</taxon>
        <taxon>Pelagophyceae</taxon>
        <taxon>Pelagomonadales</taxon>
        <taxon>Pelagomonadaceae</taxon>
        <taxon>Pelagomonas</taxon>
    </lineage>
</organism>
<dbReference type="EMBL" id="CAKKNE010000002">
    <property type="protein sequence ID" value="CAH0367233.1"/>
    <property type="molecule type" value="Genomic_DNA"/>
</dbReference>